<sequence>MRCTPSIKSCSKRSFRDIPPVSEELPENPFVEVHVFQGGSVVHIARSQKKIKQFSLVIDDQLKFESIEPSKGVFSFPGKILEGFMLLFSFDMTASDVSRIEKRYTSTLSQSLHFQKGGKRNTDFMLQFYKSVVGHGMGEIRLHLCSDKKIEMLQVSKRGEVEKDENRHHLTTGHGEFAVPPFLWDSFFQGRTFDYGVVFFEEFVDEIVDSTVILARIVV</sequence>
<proteinExistence type="predicted"/>
<reference evidence="1 2" key="1">
    <citation type="submission" date="2013-11" db="EMBL/GenBank/DDBJ databases">
        <title>Single cell genomics of uncultured Tannerella BU063 (oral taxon 286).</title>
        <authorList>
            <person name="Beall C.J."/>
            <person name="Campbell A.G."/>
            <person name="Griffen A.L."/>
            <person name="Podar M."/>
            <person name="Leys E.J."/>
        </authorList>
    </citation>
    <scope>NUCLEOTIDE SEQUENCE [LARGE SCALE GENOMIC DNA]</scope>
    <source>
        <strain evidence="1">Cell 8/11</strain>
    </source>
</reference>
<accession>W2CWW5</accession>
<protein>
    <submittedName>
        <fullName evidence="1">Uncharacterized protein</fullName>
    </submittedName>
</protein>
<dbReference type="EMBL" id="AYYF01001497">
    <property type="protein sequence ID" value="ETK11684.1"/>
    <property type="molecule type" value="Genomic_DNA"/>
</dbReference>
<name>W2CWW5_9BACT</name>
<evidence type="ECO:0000313" key="1">
    <source>
        <dbReference type="EMBL" id="ETK11684.1"/>
    </source>
</evidence>
<organism evidence="1 2">
    <name type="scientific">Tannerella sp. oral taxon BU063 isolate Cell 8/11</name>
    <dbReference type="NCBI Taxonomy" id="1411915"/>
    <lineage>
        <taxon>Bacteria</taxon>
        <taxon>Pseudomonadati</taxon>
        <taxon>Bacteroidota</taxon>
        <taxon>Bacteroidia</taxon>
        <taxon>Bacteroidales</taxon>
        <taxon>Tannerellaceae</taxon>
        <taxon>Tannerella</taxon>
    </lineage>
</organism>
<dbReference type="PATRIC" id="fig|1411915.3.peg.1606"/>
<dbReference type="Proteomes" id="UP000034980">
    <property type="component" value="Unassembled WGS sequence"/>
</dbReference>
<evidence type="ECO:0000313" key="2">
    <source>
        <dbReference type="Proteomes" id="UP000034980"/>
    </source>
</evidence>
<comment type="caution">
    <text evidence="1">The sequence shown here is derived from an EMBL/GenBank/DDBJ whole genome shotgun (WGS) entry which is preliminary data.</text>
</comment>
<gene>
    <name evidence="1" type="ORF">T235_14060</name>
</gene>
<dbReference type="AlphaFoldDB" id="W2CWW5"/>